<dbReference type="InterPro" id="IPR042302">
    <property type="entry name" value="E1_FCCH_sf"/>
</dbReference>
<comment type="caution">
    <text evidence="1">The sequence shown here is derived from an EMBL/GenBank/DDBJ whole genome shotgun (WGS) entry which is preliminary data.</text>
</comment>
<reference evidence="1" key="1">
    <citation type="journal article" date="2015" name="Nature">
        <title>Complex archaea that bridge the gap between prokaryotes and eukaryotes.</title>
        <authorList>
            <person name="Spang A."/>
            <person name="Saw J.H."/>
            <person name="Jorgensen S.L."/>
            <person name="Zaremba-Niedzwiedzka K."/>
            <person name="Martijn J."/>
            <person name="Lind A.E."/>
            <person name="van Eijk R."/>
            <person name="Schleper C."/>
            <person name="Guy L."/>
            <person name="Ettema T.J."/>
        </authorList>
    </citation>
    <scope>NUCLEOTIDE SEQUENCE</scope>
</reference>
<name>A0A0F8YGR5_9ZZZZ</name>
<sequence length="357" mass="38878">APDYTTFAEHITESGIVSMAYQQQPEPVLWCVLANGKLIGMTFEPGQKVWGWFNVVTDGLFEDVAVIPGVNEDEVWVIVKRTLPDGTVSRNIEYFKPRNWGSDQKDCFFVDSGLTFDGGDTVNVSNATQASPCVITVQVWPTEGDGSNLGDGDQIKIVDVTGMTELNGNIYTMASSSVSDKTFNLRNSVNTANIDSGSFTTYTSTGTGTVQRFENSFAGFDHIEGKTASVLADAIVQDDVTISSGAFSINRWSNKVHAGLSYTSIIKTLPIVLDGAVGAKTKISRANINFYQSLGTLYGLEGDTEDCFAATTTLQTDWRYLSFQQGYTRNAHIYLEQTDPLPLTVRAIVPSLVTTEN</sequence>
<dbReference type="EMBL" id="LAZR01053472">
    <property type="protein sequence ID" value="KKK80673.1"/>
    <property type="molecule type" value="Genomic_DNA"/>
</dbReference>
<gene>
    <name evidence="1" type="ORF">LCGC14_2821140</name>
</gene>
<accession>A0A0F8YGR5</accession>
<dbReference type="Gene3D" id="2.40.30.180">
    <property type="entry name" value="Ubiquitin-activating enzyme E1, FCCH domain"/>
    <property type="match status" value="1"/>
</dbReference>
<dbReference type="AlphaFoldDB" id="A0A0F8YGR5"/>
<protein>
    <recommendedName>
        <fullName evidence="2">Ubiquitin-activating enzyme E1 FCCH domain-containing protein</fullName>
    </recommendedName>
</protein>
<evidence type="ECO:0000313" key="1">
    <source>
        <dbReference type="EMBL" id="KKK80673.1"/>
    </source>
</evidence>
<feature type="non-terminal residue" evidence="1">
    <location>
        <position position="1"/>
    </location>
</feature>
<evidence type="ECO:0008006" key="2">
    <source>
        <dbReference type="Google" id="ProtNLM"/>
    </source>
</evidence>
<proteinExistence type="predicted"/>
<organism evidence="1">
    <name type="scientific">marine sediment metagenome</name>
    <dbReference type="NCBI Taxonomy" id="412755"/>
    <lineage>
        <taxon>unclassified sequences</taxon>
        <taxon>metagenomes</taxon>
        <taxon>ecological metagenomes</taxon>
    </lineage>
</organism>